<dbReference type="Proteomes" id="UP001219934">
    <property type="component" value="Unassembled WGS sequence"/>
</dbReference>
<evidence type="ECO:0000313" key="2">
    <source>
        <dbReference type="Proteomes" id="UP001219934"/>
    </source>
</evidence>
<name>A0AAD6BIK9_9TELE</name>
<dbReference type="AlphaFoldDB" id="A0AAD6BIK9"/>
<gene>
    <name evidence="1" type="ORF">JOQ06_005989</name>
</gene>
<protein>
    <submittedName>
        <fullName evidence="1">Uncharacterized protein</fullName>
    </submittedName>
</protein>
<organism evidence="1 2">
    <name type="scientific">Pogonophryne albipinna</name>
    <dbReference type="NCBI Taxonomy" id="1090488"/>
    <lineage>
        <taxon>Eukaryota</taxon>
        <taxon>Metazoa</taxon>
        <taxon>Chordata</taxon>
        <taxon>Craniata</taxon>
        <taxon>Vertebrata</taxon>
        <taxon>Euteleostomi</taxon>
        <taxon>Actinopterygii</taxon>
        <taxon>Neopterygii</taxon>
        <taxon>Teleostei</taxon>
        <taxon>Neoteleostei</taxon>
        <taxon>Acanthomorphata</taxon>
        <taxon>Eupercaria</taxon>
        <taxon>Perciformes</taxon>
        <taxon>Notothenioidei</taxon>
        <taxon>Pogonophryne</taxon>
    </lineage>
</organism>
<keyword evidence="2" id="KW-1185">Reference proteome</keyword>
<reference evidence="1" key="1">
    <citation type="submission" date="2022-11" db="EMBL/GenBank/DDBJ databases">
        <title>Chromosome-level genome of Pogonophryne albipinna.</title>
        <authorList>
            <person name="Jo E."/>
        </authorList>
    </citation>
    <scope>NUCLEOTIDE SEQUENCE</scope>
    <source>
        <strain evidence="1">SGF0006</strain>
        <tissue evidence="1">Muscle</tissue>
    </source>
</reference>
<feature type="non-terminal residue" evidence="1">
    <location>
        <position position="1"/>
    </location>
</feature>
<dbReference type="EMBL" id="JAPTMU010000005">
    <property type="protein sequence ID" value="KAJ4943489.1"/>
    <property type="molecule type" value="Genomic_DNA"/>
</dbReference>
<feature type="non-terminal residue" evidence="1">
    <location>
        <position position="55"/>
    </location>
</feature>
<comment type="caution">
    <text evidence="1">The sequence shown here is derived from an EMBL/GenBank/DDBJ whole genome shotgun (WGS) entry which is preliminary data.</text>
</comment>
<proteinExistence type="predicted"/>
<evidence type="ECO:0000313" key="1">
    <source>
        <dbReference type="EMBL" id="KAJ4943489.1"/>
    </source>
</evidence>
<accession>A0AAD6BIK9</accession>
<sequence length="55" mass="5944">GFRLSLSVSLSPLCPLLPSCDLPLCQRALPQLSRPALAGLQHNATLGRHLRPTEK</sequence>